<keyword evidence="2" id="KW-0808">Transferase</keyword>
<evidence type="ECO:0000313" key="6">
    <source>
        <dbReference type="Proteomes" id="UP000035068"/>
    </source>
</evidence>
<dbReference type="PANTHER" id="PTHR12526:SF629">
    <property type="entry name" value="TEICHURONIC ACID BIOSYNTHESIS GLYCOSYLTRANSFERASE TUAH-RELATED"/>
    <property type="match status" value="1"/>
</dbReference>
<comment type="caution">
    <text evidence="5">The sequence shown here is derived from an EMBL/GenBank/DDBJ whole genome shotgun (WGS) entry which is preliminary data.</text>
</comment>
<evidence type="ECO:0008006" key="7">
    <source>
        <dbReference type="Google" id="ProtNLM"/>
    </source>
</evidence>
<evidence type="ECO:0000256" key="2">
    <source>
        <dbReference type="ARBA" id="ARBA00022679"/>
    </source>
</evidence>
<dbReference type="InterPro" id="IPR001296">
    <property type="entry name" value="Glyco_trans_1"/>
</dbReference>
<sequence length="380" mass="42713">MKIVYISSSAIPSRAANSIHVMKMCQAFAKNGHEVVLLAPDRKAEYEPSVGDCYEYYGVEKCFEIVKIPWLPLKGRGYIYGFLAARKAKELSPDLVYCRNAPGCYFAARFGQPVFFESHAPLEDAGKISDWMFRKIIKDPNLQKLVVITNALKDYYEKNYPATRNKIQVAPDGADPIPPDIEPVVFPNAGKRLQVGYVGHLYRGRGIEHIASLALACREWADFHVVGGGQDDLARCISEFSYIDNLYFHGFLPYVDAQNFRVGCDVLIAPYQEDISIAGLGKGNTLQWMSPLKIFEYMAAGKPIICTNFPVLREVLVDKKNALLCHFCSQVEWIEALASIRDDSFLGKSLGENAYSDFIKKYTWGSRAQRLMSQPDKSLS</sequence>
<name>A0A0C2HK63_9BACT</name>
<evidence type="ECO:0000259" key="4">
    <source>
        <dbReference type="Pfam" id="PF13439"/>
    </source>
</evidence>
<dbReference type="Proteomes" id="UP000035068">
    <property type="component" value="Unassembled WGS sequence"/>
</dbReference>
<dbReference type="Pfam" id="PF13439">
    <property type="entry name" value="Glyco_transf_4"/>
    <property type="match status" value="1"/>
</dbReference>
<evidence type="ECO:0000313" key="5">
    <source>
        <dbReference type="EMBL" id="KIH75415.1"/>
    </source>
</evidence>
<dbReference type="EMBL" id="JWJD01000011">
    <property type="protein sequence ID" value="KIH75415.1"/>
    <property type="molecule type" value="Genomic_DNA"/>
</dbReference>
<evidence type="ECO:0000256" key="1">
    <source>
        <dbReference type="ARBA" id="ARBA00022676"/>
    </source>
</evidence>
<evidence type="ECO:0000259" key="3">
    <source>
        <dbReference type="Pfam" id="PF00534"/>
    </source>
</evidence>
<protein>
    <recommendedName>
        <fullName evidence="7">Glycosyltransferase subfamily 4-like N-terminal domain-containing protein</fullName>
    </recommendedName>
</protein>
<dbReference type="AlphaFoldDB" id="A0A0C2HK63"/>
<proteinExistence type="predicted"/>
<reference evidence="5 6" key="1">
    <citation type="submission" date="2014-12" db="EMBL/GenBank/DDBJ databases">
        <title>Genomes of Geoalkalibacter ferrihydriticus and Geoalkalibacter subterraneus, two haloalkaliphilic metal-reducing members of the Geobacteraceae.</title>
        <authorList>
            <person name="Badalamenti J.P."/>
            <person name="Torres C.I."/>
            <person name="Krajmalnik-Brown R."/>
            <person name="Bond D.R."/>
        </authorList>
    </citation>
    <scope>NUCLEOTIDE SEQUENCE [LARGE SCALE GENOMIC DNA]</scope>
    <source>
        <strain evidence="5 6">DSM 17813</strain>
    </source>
</reference>
<keyword evidence="1" id="KW-0328">Glycosyltransferase</keyword>
<accession>A0A0C2HK63</accession>
<dbReference type="Pfam" id="PF00534">
    <property type="entry name" value="Glycos_transf_1"/>
    <property type="match status" value="1"/>
</dbReference>
<feature type="domain" description="Glycosyltransferase subfamily 4-like N-terminal" evidence="4">
    <location>
        <begin position="19"/>
        <end position="176"/>
    </location>
</feature>
<dbReference type="CDD" id="cd03794">
    <property type="entry name" value="GT4_WbuB-like"/>
    <property type="match status" value="1"/>
</dbReference>
<dbReference type="SUPFAM" id="SSF53756">
    <property type="entry name" value="UDP-Glycosyltransferase/glycogen phosphorylase"/>
    <property type="match status" value="1"/>
</dbReference>
<dbReference type="GO" id="GO:0016757">
    <property type="term" value="F:glycosyltransferase activity"/>
    <property type="evidence" value="ECO:0007669"/>
    <property type="project" value="UniProtKB-KW"/>
</dbReference>
<keyword evidence="6" id="KW-1185">Reference proteome</keyword>
<organism evidence="5 6">
    <name type="scientific">Geoalkalibacter ferrihydriticus DSM 17813</name>
    <dbReference type="NCBI Taxonomy" id="1121915"/>
    <lineage>
        <taxon>Bacteria</taxon>
        <taxon>Pseudomonadati</taxon>
        <taxon>Thermodesulfobacteriota</taxon>
        <taxon>Desulfuromonadia</taxon>
        <taxon>Desulfuromonadales</taxon>
        <taxon>Geoalkalibacteraceae</taxon>
        <taxon>Geoalkalibacter</taxon>
    </lineage>
</organism>
<dbReference type="PANTHER" id="PTHR12526">
    <property type="entry name" value="GLYCOSYLTRANSFERASE"/>
    <property type="match status" value="1"/>
</dbReference>
<gene>
    <name evidence="5" type="ORF">GFER_16640</name>
</gene>
<dbReference type="InterPro" id="IPR028098">
    <property type="entry name" value="Glyco_trans_4-like_N"/>
</dbReference>
<feature type="domain" description="Glycosyl transferase family 1" evidence="3">
    <location>
        <begin position="189"/>
        <end position="356"/>
    </location>
</feature>
<dbReference type="RefSeq" id="WP_040101176.1">
    <property type="nucleotide sequence ID" value="NZ_JWJD01000011.1"/>
</dbReference>
<dbReference type="Gene3D" id="3.40.50.2000">
    <property type="entry name" value="Glycogen Phosphorylase B"/>
    <property type="match status" value="2"/>
</dbReference>